<organism evidence="1 2">
    <name type="scientific">Methylobacterium cerastii</name>
    <dbReference type="NCBI Taxonomy" id="932741"/>
    <lineage>
        <taxon>Bacteria</taxon>
        <taxon>Pseudomonadati</taxon>
        <taxon>Pseudomonadota</taxon>
        <taxon>Alphaproteobacteria</taxon>
        <taxon>Hyphomicrobiales</taxon>
        <taxon>Methylobacteriaceae</taxon>
        <taxon>Methylobacterium</taxon>
    </lineage>
</organism>
<protein>
    <recommendedName>
        <fullName evidence="3">PIN domain-containing protein</fullName>
    </recommendedName>
</protein>
<dbReference type="EMBL" id="BPQG01000008">
    <property type="protein sequence ID" value="GJD43043.1"/>
    <property type="molecule type" value="Genomic_DNA"/>
</dbReference>
<name>A0ABQ4QCW6_9HYPH</name>
<dbReference type="Proteomes" id="UP001055117">
    <property type="component" value="Unassembled WGS sequence"/>
</dbReference>
<evidence type="ECO:0000313" key="1">
    <source>
        <dbReference type="EMBL" id="GJD43043.1"/>
    </source>
</evidence>
<comment type="caution">
    <text evidence="1">The sequence shown here is derived from an EMBL/GenBank/DDBJ whole genome shotgun (WGS) entry which is preliminary data.</text>
</comment>
<accession>A0ABQ4QCW6</accession>
<evidence type="ECO:0000313" key="2">
    <source>
        <dbReference type="Proteomes" id="UP001055117"/>
    </source>
</evidence>
<evidence type="ECO:0008006" key="3">
    <source>
        <dbReference type="Google" id="ProtNLM"/>
    </source>
</evidence>
<keyword evidence="2" id="KW-1185">Reference proteome</keyword>
<dbReference type="RefSeq" id="WP_147830445.1">
    <property type="nucleotide sequence ID" value="NZ_BPQG01000008.1"/>
</dbReference>
<proteinExistence type="predicted"/>
<sequence>MSARRLFIDTNLLLLLFVGTASETYIAAHRRTRIYTIDDFALLKLLIGDAAVFVTTPNVLAETSNLIRQFDQARLAPVLQAFRGYAEAATETYVPSAVAVNASDFDRLGLNDVSILDAQEPDVTLITDDLHLYLTSAMSGRKALNFTHERERIFG</sequence>
<reference evidence="1 2" key="1">
    <citation type="journal article" date="2021" name="Front. Microbiol.">
        <title>Comprehensive Comparative Genomics and Phenotyping of Methylobacterium Species.</title>
        <authorList>
            <person name="Alessa O."/>
            <person name="Ogura Y."/>
            <person name="Fujitani Y."/>
            <person name="Takami H."/>
            <person name="Hayashi T."/>
            <person name="Sahin N."/>
            <person name="Tani A."/>
        </authorList>
    </citation>
    <scope>NUCLEOTIDE SEQUENCE [LARGE SCALE GENOMIC DNA]</scope>
    <source>
        <strain evidence="1 2">DSM 23679</strain>
    </source>
</reference>
<gene>
    <name evidence="1" type="ORF">AFCDBAGC_0885</name>
</gene>